<proteinExistence type="inferred from homology"/>
<dbReference type="InterPro" id="IPR029044">
    <property type="entry name" value="Nucleotide-diphossugar_trans"/>
</dbReference>
<keyword evidence="3 5" id="KW-0808">Transferase</keyword>
<dbReference type="GO" id="GO:0016757">
    <property type="term" value="F:glycosyltransferase activity"/>
    <property type="evidence" value="ECO:0007669"/>
    <property type="project" value="UniProtKB-KW"/>
</dbReference>
<feature type="domain" description="Glycosyltransferase 2-like" evidence="4">
    <location>
        <begin position="36"/>
        <end position="142"/>
    </location>
</feature>
<dbReference type="PANTHER" id="PTHR43179">
    <property type="entry name" value="RHAMNOSYLTRANSFERASE WBBL"/>
    <property type="match status" value="1"/>
</dbReference>
<protein>
    <submittedName>
        <fullName evidence="5">Putative glycosyltransferase</fullName>
    </submittedName>
</protein>
<evidence type="ECO:0000313" key="6">
    <source>
        <dbReference type="EMBL" id="QJA73590.1"/>
    </source>
</evidence>
<evidence type="ECO:0000256" key="1">
    <source>
        <dbReference type="ARBA" id="ARBA00006739"/>
    </source>
</evidence>
<accession>A0A6M3ISB9</accession>
<name>A0A6M3ISB9_9ZZZZ</name>
<evidence type="ECO:0000256" key="3">
    <source>
        <dbReference type="ARBA" id="ARBA00022679"/>
    </source>
</evidence>
<organism evidence="5">
    <name type="scientific">viral metagenome</name>
    <dbReference type="NCBI Taxonomy" id="1070528"/>
    <lineage>
        <taxon>unclassified sequences</taxon>
        <taxon>metagenomes</taxon>
        <taxon>organismal metagenomes</taxon>
    </lineage>
</organism>
<dbReference type="InterPro" id="IPR001173">
    <property type="entry name" value="Glyco_trans_2-like"/>
</dbReference>
<evidence type="ECO:0000259" key="4">
    <source>
        <dbReference type="Pfam" id="PF00535"/>
    </source>
</evidence>
<dbReference type="EMBL" id="MT141393">
    <property type="protein sequence ID" value="QJA60035.1"/>
    <property type="molecule type" value="Genomic_DNA"/>
</dbReference>
<dbReference type="EMBL" id="MT142038">
    <property type="protein sequence ID" value="QJA73590.1"/>
    <property type="molecule type" value="Genomic_DNA"/>
</dbReference>
<reference evidence="5" key="1">
    <citation type="submission" date="2020-03" db="EMBL/GenBank/DDBJ databases">
        <title>The deep terrestrial virosphere.</title>
        <authorList>
            <person name="Holmfeldt K."/>
            <person name="Nilsson E."/>
            <person name="Simone D."/>
            <person name="Lopez-Fernandez M."/>
            <person name="Wu X."/>
            <person name="de Brujin I."/>
            <person name="Lundin D."/>
            <person name="Andersson A."/>
            <person name="Bertilsson S."/>
            <person name="Dopson M."/>
        </authorList>
    </citation>
    <scope>NUCLEOTIDE SEQUENCE</scope>
    <source>
        <strain evidence="6">MM415A02301</strain>
        <strain evidence="5">MM415B01206</strain>
    </source>
</reference>
<evidence type="ECO:0000313" key="5">
    <source>
        <dbReference type="EMBL" id="QJA60035.1"/>
    </source>
</evidence>
<gene>
    <name evidence="6" type="ORF">MM415A02301_0004</name>
    <name evidence="5" type="ORF">MM415B01206_0004</name>
</gene>
<dbReference type="Gene3D" id="3.90.550.10">
    <property type="entry name" value="Spore Coat Polysaccharide Biosynthesis Protein SpsA, Chain A"/>
    <property type="match status" value="1"/>
</dbReference>
<dbReference type="PANTHER" id="PTHR43179:SF12">
    <property type="entry name" value="GALACTOFURANOSYLTRANSFERASE GLFT2"/>
    <property type="match status" value="1"/>
</dbReference>
<dbReference type="Pfam" id="PF00535">
    <property type="entry name" value="Glycos_transf_2"/>
    <property type="match status" value="1"/>
</dbReference>
<dbReference type="AlphaFoldDB" id="A0A6M3ISB9"/>
<comment type="similarity">
    <text evidence="1">Belongs to the glycosyltransferase 2 family.</text>
</comment>
<dbReference type="CDD" id="cd00761">
    <property type="entry name" value="Glyco_tranf_GTA_type"/>
    <property type="match status" value="1"/>
</dbReference>
<sequence>MGHLLKYIPVYWGNFVEPVVWDRTFTAEVTKRYRISICTTVMNRLGDLQKTLLKNIADNADYPHVEFVVLDYNSSDGLGDWMRGLEGVGSAVNYYRTTEPEYYSMAHSRNIAFKMAEGEIVVNVDADGYTNAGFAAYLNRLANEQPRKAIFAKGKKMMRGRLGFYKDEFINELGGYDEDLLGYGHDDHDLMTRAWGLGYKLMWFGGQFCGLVDNHRKHQGGNYQHSSWKYTERRNKLLSLYNLSVGQFKANEGRHWGRAHLVKNFSQEIDV</sequence>
<keyword evidence="2" id="KW-0328">Glycosyltransferase</keyword>
<evidence type="ECO:0000256" key="2">
    <source>
        <dbReference type="ARBA" id="ARBA00022676"/>
    </source>
</evidence>
<dbReference type="SUPFAM" id="SSF53448">
    <property type="entry name" value="Nucleotide-diphospho-sugar transferases"/>
    <property type="match status" value="1"/>
</dbReference>